<accession>A0A9E2KHA2</accession>
<dbReference type="EMBL" id="JAHLFO010000110">
    <property type="protein sequence ID" value="MBU3814393.1"/>
    <property type="molecule type" value="Genomic_DNA"/>
</dbReference>
<evidence type="ECO:0000313" key="1">
    <source>
        <dbReference type="EMBL" id="MBU3814393.1"/>
    </source>
</evidence>
<reference evidence="1" key="1">
    <citation type="journal article" date="2021" name="PeerJ">
        <title>Extensive microbial diversity within the chicken gut microbiome revealed by metagenomics and culture.</title>
        <authorList>
            <person name="Gilroy R."/>
            <person name="Ravi A."/>
            <person name="Getino M."/>
            <person name="Pursley I."/>
            <person name="Horton D.L."/>
            <person name="Alikhan N.F."/>
            <person name="Baker D."/>
            <person name="Gharbi K."/>
            <person name="Hall N."/>
            <person name="Watson M."/>
            <person name="Adriaenssens E.M."/>
            <person name="Foster-Nyarko E."/>
            <person name="Jarju S."/>
            <person name="Secka A."/>
            <person name="Antonio M."/>
            <person name="Oren A."/>
            <person name="Chaudhuri R.R."/>
            <person name="La Ragione R."/>
            <person name="Hildebrand F."/>
            <person name="Pallen M.J."/>
        </authorList>
    </citation>
    <scope>NUCLEOTIDE SEQUENCE</scope>
    <source>
        <strain evidence="1">B3-3758</strain>
    </source>
</reference>
<gene>
    <name evidence="1" type="ORF">H9791_07785</name>
</gene>
<protein>
    <submittedName>
        <fullName evidence="1">PqqD family protein</fullName>
    </submittedName>
</protein>
<dbReference type="Pfam" id="PF05402">
    <property type="entry name" value="PqqD"/>
    <property type="match status" value="1"/>
</dbReference>
<dbReference type="AlphaFoldDB" id="A0A9E2KHA2"/>
<proteinExistence type="predicted"/>
<evidence type="ECO:0000313" key="2">
    <source>
        <dbReference type="Proteomes" id="UP000824236"/>
    </source>
</evidence>
<dbReference type="Gene3D" id="1.10.10.1150">
    <property type="entry name" value="Coenzyme PQQ synthesis protein D (PqqD)"/>
    <property type="match status" value="1"/>
</dbReference>
<reference evidence="1" key="2">
    <citation type="submission" date="2021-04" db="EMBL/GenBank/DDBJ databases">
        <authorList>
            <person name="Gilroy R."/>
        </authorList>
    </citation>
    <scope>NUCLEOTIDE SEQUENCE</scope>
    <source>
        <strain evidence="1">B3-3758</strain>
    </source>
</reference>
<dbReference type="InterPro" id="IPR041881">
    <property type="entry name" value="PqqD_sf"/>
</dbReference>
<dbReference type="Proteomes" id="UP000824236">
    <property type="component" value="Unassembled WGS sequence"/>
</dbReference>
<dbReference type="InterPro" id="IPR008792">
    <property type="entry name" value="PQQD"/>
</dbReference>
<organism evidence="1 2">
    <name type="scientific">Candidatus Bacteroides intestinipullorum</name>
    <dbReference type="NCBI Taxonomy" id="2838471"/>
    <lineage>
        <taxon>Bacteria</taxon>
        <taxon>Pseudomonadati</taxon>
        <taxon>Bacteroidota</taxon>
        <taxon>Bacteroidia</taxon>
        <taxon>Bacteroidales</taxon>
        <taxon>Bacteroidaceae</taxon>
        <taxon>Bacteroides</taxon>
    </lineage>
</organism>
<name>A0A9E2KHA2_9BACE</name>
<comment type="caution">
    <text evidence="1">The sequence shown here is derived from an EMBL/GenBank/DDBJ whole genome shotgun (WGS) entry which is preliminary data.</text>
</comment>
<sequence length="92" mass="10180">MKATLKPDFLVHDIAGEQILIGGGEQINFSKMLMLNETSAYLITELKKRTTATDSELAQCLTAEYEVGPEEALKDVQELLRQLEGQGVVILE</sequence>